<dbReference type="InterPro" id="IPR046469">
    <property type="entry name" value="SAM_HAT_N"/>
</dbReference>
<dbReference type="PANTHER" id="PTHR35092">
    <property type="entry name" value="CHLORINASE MJ1651"/>
    <property type="match status" value="1"/>
</dbReference>
<dbReference type="SUPFAM" id="SSF102522">
    <property type="entry name" value="Bacterial fluorinating enzyme, N-terminal domain"/>
    <property type="match status" value="1"/>
</dbReference>
<gene>
    <name evidence="5" type="ORF">P0O15_10655</name>
</gene>
<proteinExistence type="inferred from homology"/>
<feature type="domain" description="S-adenosyl-l-methionine hydroxide adenosyltransferase C-terminal" evidence="4">
    <location>
        <begin position="90"/>
        <end position="165"/>
    </location>
</feature>
<dbReference type="SUPFAM" id="SSF101852">
    <property type="entry name" value="Bacterial fluorinating enzyme, C-terminal domain"/>
    <property type="match status" value="1"/>
</dbReference>
<evidence type="ECO:0000313" key="5">
    <source>
        <dbReference type="EMBL" id="MDF0591618.1"/>
    </source>
</evidence>
<sequence length="174" mass="17848">IVVEGGGHLFVGPDNGLLIPAAKSLGKPAAWMIAASLFEGAAPTFAGRDVFAPVAAALASGREPGSFGPRVAAMDLEIGSAKISGEGMVAEVLYVDGFGNVITNATEIPWKGMILAGRRLSRARTYSEAEPDEPLITIGSHGFAEIAVNGGSAKNLFGLAPGDRILLERGNCSE</sequence>
<dbReference type="InterPro" id="IPR023228">
    <property type="entry name" value="SAM_OH_AdoTrfase_N_sf"/>
</dbReference>
<reference evidence="5 6" key="1">
    <citation type="submission" date="2023-03" db="EMBL/GenBank/DDBJ databases">
        <title>WGS of Methanotrichaceae archaeon Mx.</title>
        <authorList>
            <person name="Sorokin D.Y."/>
            <person name="Merkel A.Y."/>
        </authorList>
    </citation>
    <scope>NUCLEOTIDE SEQUENCE [LARGE SCALE GENOMIC DNA]</scope>
    <source>
        <strain evidence="5 6">Mx</strain>
    </source>
</reference>
<feature type="domain" description="S-adenosyl-l-methionine hydroxide adenosyltransferase N-terminal" evidence="3">
    <location>
        <begin position="1"/>
        <end position="67"/>
    </location>
</feature>
<dbReference type="Pfam" id="PF01887">
    <property type="entry name" value="SAM_HAT_N"/>
    <property type="match status" value="1"/>
</dbReference>
<dbReference type="PANTHER" id="PTHR35092:SF1">
    <property type="entry name" value="CHLORINASE MJ1651"/>
    <property type="match status" value="1"/>
</dbReference>
<protein>
    <submittedName>
        <fullName evidence="5">SAM-dependent chlorinase/fluorinase</fullName>
    </submittedName>
</protein>
<comment type="similarity">
    <text evidence="2">Belongs to the SAM hydrolase / SAM-dependent halogenase family.</text>
</comment>
<evidence type="ECO:0000313" key="6">
    <source>
        <dbReference type="Proteomes" id="UP001220010"/>
    </source>
</evidence>
<dbReference type="EMBL" id="JARFPK010000051">
    <property type="protein sequence ID" value="MDF0591618.1"/>
    <property type="molecule type" value="Genomic_DNA"/>
</dbReference>
<feature type="non-terminal residue" evidence="5">
    <location>
        <position position="1"/>
    </location>
</feature>
<dbReference type="InterPro" id="IPR023227">
    <property type="entry name" value="SAM_OH_AdoTrfase_C_sf"/>
</dbReference>
<accession>A0ABT5XA87</accession>
<dbReference type="InterPro" id="IPR002747">
    <property type="entry name" value="SAM_OH_AdoTrfase"/>
</dbReference>
<organism evidence="5 6">
    <name type="scientific">Candidatus Methanocrinis natronophilus</name>
    <dbReference type="NCBI Taxonomy" id="3033396"/>
    <lineage>
        <taxon>Archaea</taxon>
        <taxon>Methanobacteriati</taxon>
        <taxon>Methanobacteriota</taxon>
        <taxon>Stenosarchaea group</taxon>
        <taxon>Methanomicrobia</taxon>
        <taxon>Methanotrichales</taxon>
        <taxon>Methanotrichaceae</taxon>
        <taxon>Methanocrinis</taxon>
    </lineage>
</organism>
<keyword evidence="1" id="KW-0949">S-adenosyl-L-methionine</keyword>
<keyword evidence="6" id="KW-1185">Reference proteome</keyword>
<evidence type="ECO:0000256" key="1">
    <source>
        <dbReference type="ARBA" id="ARBA00022691"/>
    </source>
</evidence>
<dbReference type="Gene3D" id="3.40.50.10790">
    <property type="entry name" value="S-adenosyl-l-methionine hydroxide adenosyltransferase, N-terminal"/>
    <property type="match status" value="1"/>
</dbReference>
<dbReference type="RefSeq" id="WP_316967346.1">
    <property type="nucleotide sequence ID" value="NZ_JARFPK010000051.1"/>
</dbReference>
<dbReference type="InterPro" id="IPR046470">
    <property type="entry name" value="SAM_HAT_C"/>
</dbReference>
<name>A0ABT5XA87_9EURY</name>
<dbReference type="Pfam" id="PF20257">
    <property type="entry name" value="SAM_HAT_C"/>
    <property type="match status" value="1"/>
</dbReference>
<evidence type="ECO:0000256" key="2">
    <source>
        <dbReference type="ARBA" id="ARBA00024035"/>
    </source>
</evidence>
<dbReference type="Proteomes" id="UP001220010">
    <property type="component" value="Unassembled WGS sequence"/>
</dbReference>
<evidence type="ECO:0000259" key="4">
    <source>
        <dbReference type="Pfam" id="PF20257"/>
    </source>
</evidence>
<dbReference type="Gene3D" id="2.40.30.90">
    <property type="entry name" value="Bacterial fluorinating enzyme like"/>
    <property type="match status" value="1"/>
</dbReference>
<comment type="caution">
    <text evidence="5">The sequence shown here is derived from an EMBL/GenBank/DDBJ whole genome shotgun (WGS) entry which is preliminary data.</text>
</comment>
<evidence type="ECO:0000259" key="3">
    <source>
        <dbReference type="Pfam" id="PF01887"/>
    </source>
</evidence>